<feature type="compositionally biased region" description="Low complexity" evidence="1">
    <location>
        <begin position="120"/>
        <end position="132"/>
    </location>
</feature>
<evidence type="ECO:0000313" key="4">
    <source>
        <dbReference type="Proteomes" id="UP000230233"/>
    </source>
</evidence>
<keyword evidence="2" id="KW-0472">Membrane</keyword>
<evidence type="ECO:0000256" key="2">
    <source>
        <dbReference type="SAM" id="Phobius"/>
    </source>
</evidence>
<organism evidence="3 4">
    <name type="scientific">Caenorhabditis nigoni</name>
    <dbReference type="NCBI Taxonomy" id="1611254"/>
    <lineage>
        <taxon>Eukaryota</taxon>
        <taxon>Metazoa</taxon>
        <taxon>Ecdysozoa</taxon>
        <taxon>Nematoda</taxon>
        <taxon>Chromadorea</taxon>
        <taxon>Rhabditida</taxon>
        <taxon>Rhabditina</taxon>
        <taxon>Rhabditomorpha</taxon>
        <taxon>Rhabditoidea</taxon>
        <taxon>Rhabditidae</taxon>
        <taxon>Peloderinae</taxon>
        <taxon>Caenorhabditis</taxon>
    </lineage>
</organism>
<feature type="compositionally biased region" description="Basic residues" evidence="1">
    <location>
        <begin position="74"/>
        <end position="83"/>
    </location>
</feature>
<feature type="transmembrane region" description="Helical" evidence="2">
    <location>
        <begin position="29"/>
        <end position="54"/>
    </location>
</feature>
<comment type="caution">
    <text evidence="3">The sequence shown here is derived from an EMBL/GenBank/DDBJ whole genome shotgun (WGS) entry which is preliminary data.</text>
</comment>
<dbReference type="EMBL" id="PDUG01000001">
    <property type="protein sequence ID" value="PIC53627.1"/>
    <property type="molecule type" value="Genomic_DNA"/>
</dbReference>
<name>A0A2G5VPP1_9PELO</name>
<gene>
    <name evidence="3" type="primary">Cnig_chr_I.g3257</name>
    <name evidence="3" type="ORF">B9Z55_003257</name>
</gene>
<feature type="compositionally biased region" description="Basic and acidic residues" evidence="1">
    <location>
        <begin position="84"/>
        <end position="119"/>
    </location>
</feature>
<reference evidence="4" key="1">
    <citation type="submission" date="2017-10" db="EMBL/GenBank/DDBJ databases">
        <title>Rapid genome shrinkage in a self-fertile nematode reveals novel sperm competition proteins.</title>
        <authorList>
            <person name="Yin D."/>
            <person name="Schwarz E.M."/>
            <person name="Thomas C.G."/>
            <person name="Felde R.L."/>
            <person name="Korf I.F."/>
            <person name="Cutter A.D."/>
            <person name="Schartner C.M."/>
            <person name="Ralston E.J."/>
            <person name="Meyer B.J."/>
            <person name="Haag E.S."/>
        </authorList>
    </citation>
    <scope>NUCLEOTIDE SEQUENCE [LARGE SCALE GENOMIC DNA]</scope>
    <source>
        <strain evidence="4">JU1422</strain>
    </source>
</reference>
<evidence type="ECO:0000313" key="3">
    <source>
        <dbReference type="EMBL" id="PIC53627.1"/>
    </source>
</evidence>
<feature type="region of interest" description="Disordered" evidence="1">
    <location>
        <begin position="66"/>
        <end position="132"/>
    </location>
</feature>
<keyword evidence="2" id="KW-1133">Transmembrane helix</keyword>
<sequence length="132" mass="15228">MLVNFLQTYIDEQEAEKRRAMENSSNSNYLVPILIACLVIGLVATAVACFICWYRGFGLWHFVENGDLESGNHGKARKRKFGFRNKDKKESKSKMSKPKEQEKKPEDEKKKEETKEKSKISQISQIPKSAEQ</sequence>
<dbReference type="Proteomes" id="UP000230233">
    <property type="component" value="Chromosome I"/>
</dbReference>
<keyword evidence="2" id="KW-0812">Transmembrane</keyword>
<dbReference type="OrthoDB" id="5886634at2759"/>
<dbReference type="AlphaFoldDB" id="A0A2G5VPP1"/>
<accession>A0A2G5VPP1</accession>
<keyword evidence="4" id="KW-1185">Reference proteome</keyword>
<protein>
    <submittedName>
        <fullName evidence="3">Uncharacterized protein</fullName>
    </submittedName>
</protein>
<evidence type="ECO:0000256" key="1">
    <source>
        <dbReference type="SAM" id="MobiDB-lite"/>
    </source>
</evidence>
<proteinExistence type="predicted"/>